<keyword evidence="2" id="KW-0479">Metal-binding</keyword>
<dbReference type="InterPro" id="IPR017850">
    <property type="entry name" value="Alkaline_phosphatase_core_sf"/>
</dbReference>
<feature type="domain" description="Sulfatase N-terminal" evidence="6">
    <location>
        <begin position="44"/>
        <end position="343"/>
    </location>
</feature>
<dbReference type="GO" id="GO:0016740">
    <property type="term" value="F:transferase activity"/>
    <property type="evidence" value="ECO:0007669"/>
    <property type="project" value="UniProtKB-KW"/>
</dbReference>
<sequence>MKQLLLCLFCIAFLFSCSSNIEEIDDTENNNTTEETTNENQTKPNILLVLADDMGLDACPGYEIGNTKPNMPNLVGLMNSGVKFNNVWSNPTCSPTRAGILTGKYGFRTGVTRAGNSLSTSETSIQSYLDSNTNSTYSHAVIGKWHLSNNNSHPNNLGINYFAGSISNPIAYDNWALNINGSTTNSSEYITSKLTDLAIDWIDNQTKPWFLWLAYNAPHSPFHLPPTELHSQGNLPSDAASISANPMPYYLAALEALDTEMGRLLNNMSQDELDNTVIIFIGDNGTPNQVAQYYGNRRSKGTIYQGGVNVPMVVSGYGITRENTTEDALINSLDIFATVADIAETGSSEINDSKSFKGLFTNVSASKRAYIYTEGDDDNGLLNTTIRNETHKYILFGDGSEALYNLVSSPLENTNLLSFNQAPLSEEDRSIKDDLISKLNAISD</sequence>
<keyword evidence="5" id="KW-0732">Signal</keyword>
<dbReference type="PROSITE" id="PS00523">
    <property type="entry name" value="SULFATASE_1"/>
    <property type="match status" value="1"/>
</dbReference>
<dbReference type="PROSITE" id="PS51257">
    <property type="entry name" value="PROKAR_LIPOPROTEIN"/>
    <property type="match status" value="1"/>
</dbReference>
<gene>
    <name evidence="7" type="ORF">FUA22_08005</name>
</gene>
<dbReference type="EMBL" id="VRKQ01000008">
    <property type="protein sequence ID" value="TXG39799.1"/>
    <property type="molecule type" value="Genomic_DNA"/>
</dbReference>
<keyword evidence="7" id="KW-0808">Transferase</keyword>
<dbReference type="Proteomes" id="UP000321080">
    <property type="component" value="Unassembled WGS sequence"/>
</dbReference>
<dbReference type="OrthoDB" id="1390125at2"/>
<feature type="chain" id="PRO_5022707102" evidence="5">
    <location>
        <begin position="22"/>
        <end position="444"/>
    </location>
</feature>
<dbReference type="GO" id="GO:0046872">
    <property type="term" value="F:metal ion binding"/>
    <property type="evidence" value="ECO:0007669"/>
    <property type="project" value="UniProtKB-KW"/>
</dbReference>
<organism evidence="7 8">
    <name type="scientific">Seonamhaeicola maritimus</name>
    <dbReference type="NCBI Taxonomy" id="2591822"/>
    <lineage>
        <taxon>Bacteria</taxon>
        <taxon>Pseudomonadati</taxon>
        <taxon>Bacteroidota</taxon>
        <taxon>Flavobacteriia</taxon>
        <taxon>Flavobacteriales</taxon>
        <taxon>Flavobacteriaceae</taxon>
    </lineage>
</organism>
<keyword evidence="3 7" id="KW-0378">Hydrolase</keyword>
<comment type="caution">
    <text evidence="7">The sequence shown here is derived from an EMBL/GenBank/DDBJ whole genome shotgun (WGS) entry which is preliminary data.</text>
</comment>
<dbReference type="PANTHER" id="PTHR42693">
    <property type="entry name" value="ARYLSULFATASE FAMILY MEMBER"/>
    <property type="match status" value="1"/>
</dbReference>
<dbReference type="InterPro" id="IPR050738">
    <property type="entry name" value="Sulfatase"/>
</dbReference>
<evidence type="ECO:0000256" key="1">
    <source>
        <dbReference type="ARBA" id="ARBA00008779"/>
    </source>
</evidence>
<evidence type="ECO:0000256" key="3">
    <source>
        <dbReference type="ARBA" id="ARBA00022801"/>
    </source>
</evidence>
<protein>
    <submittedName>
        <fullName evidence="7">Sulfatase-like hydrolase/transferase</fullName>
    </submittedName>
</protein>
<dbReference type="AlphaFoldDB" id="A0A5C7GMS9"/>
<proteinExistence type="inferred from homology"/>
<evidence type="ECO:0000259" key="6">
    <source>
        <dbReference type="Pfam" id="PF00884"/>
    </source>
</evidence>
<dbReference type="SUPFAM" id="SSF53649">
    <property type="entry name" value="Alkaline phosphatase-like"/>
    <property type="match status" value="1"/>
</dbReference>
<evidence type="ECO:0000256" key="2">
    <source>
        <dbReference type="ARBA" id="ARBA00022723"/>
    </source>
</evidence>
<feature type="signal peptide" evidence="5">
    <location>
        <begin position="1"/>
        <end position="21"/>
    </location>
</feature>
<reference evidence="7 8" key="1">
    <citation type="submission" date="2019-08" db="EMBL/GenBank/DDBJ databases">
        <title>Seonamhaeicola sediminis sp. nov., isolated from marine sediment.</title>
        <authorList>
            <person name="Cao W.R."/>
        </authorList>
    </citation>
    <scope>NUCLEOTIDE SEQUENCE [LARGE SCALE GENOMIC DNA]</scope>
    <source>
        <strain evidence="7 8">1505</strain>
    </source>
</reference>
<comment type="similarity">
    <text evidence="1">Belongs to the sulfatase family.</text>
</comment>
<evidence type="ECO:0000313" key="8">
    <source>
        <dbReference type="Proteomes" id="UP000321080"/>
    </source>
</evidence>
<accession>A0A5C7GMS9</accession>
<dbReference type="Gene3D" id="3.40.720.10">
    <property type="entry name" value="Alkaline Phosphatase, subunit A"/>
    <property type="match status" value="2"/>
</dbReference>
<evidence type="ECO:0000313" key="7">
    <source>
        <dbReference type="EMBL" id="TXG39799.1"/>
    </source>
</evidence>
<dbReference type="InterPro" id="IPR000917">
    <property type="entry name" value="Sulfatase_N"/>
</dbReference>
<dbReference type="Pfam" id="PF00884">
    <property type="entry name" value="Sulfatase"/>
    <property type="match status" value="1"/>
</dbReference>
<dbReference type="PANTHER" id="PTHR42693:SF33">
    <property type="entry name" value="ARYLSULFATASE"/>
    <property type="match status" value="1"/>
</dbReference>
<dbReference type="InterPro" id="IPR024607">
    <property type="entry name" value="Sulfatase_CS"/>
</dbReference>
<evidence type="ECO:0000256" key="5">
    <source>
        <dbReference type="SAM" id="SignalP"/>
    </source>
</evidence>
<keyword evidence="4" id="KW-0106">Calcium</keyword>
<name>A0A5C7GMS9_9FLAO</name>
<keyword evidence="8" id="KW-1185">Reference proteome</keyword>
<evidence type="ECO:0000256" key="4">
    <source>
        <dbReference type="ARBA" id="ARBA00022837"/>
    </source>
</evidence>
<dbReference type="RefSeq" id="WP_147767368.1">
    <property type="nucleotide sequence ID" value="NZ_VRKQ01000008.1"/>
</dbReference>
<dbReference type="GO" id="GO:0004065">
    <property type="term" value="F:arylsulfatase activity"/>
    <property type="evidence" value="ECO:0007669"/>
    <property type="project" value="TreeGrafter"/>
</dbReference>